<feature type="repeat" description="ANK" evidence="7">
    <location>
        <begin position="70"/>
        <end position="92"/>
    </location>
</feature>
<keyword evidence="6 8" id="KW-0472">Membrane</keyword>
<dbReference type="Pfam" id="PF13962">
    <property type="entry name" value="PGG"/>
    <property type="match status" value="1"/>
</dbReference>
<evidence type="ECO:0000256" key="7">
    <source>
        <dbReference type="PROSITE-ProRule" id="PRU00023"/>
    </source>
</evidence>
<dbReference type="EMBL" id="VOIH02000011">
    <property type="protein sequence ID" value="KAF3433212.1"/>
    <property type="molecule type" value="Genomic_DNA"/>
</dbReference>
<feature type="domain" description="PGG" evidence="9">
    <location>
        <begin position="292"/>
        <end position="402"/>
    </location>
</feature>
<dbReference type="AlphaFoldDB" id="A0A8K0GL35"/>
<protein>
    <recommendedName>
        <fullName evidence="9">PGG domain-containing protein</fullName>
    </recommendedName>
</protein>
<dbReference type="OrthoDB" id="674805at2759"/>
<comment type="caution">
    <text evidence="10">The sequence shown here is derived from an EMBL/GenBank/DDBJ whole genome shotgun (WGS) entry which is preliminary data.</text>
</comment>
<feature type="transmembrane region" description="Helical" evidence="8">
    <location>
        <begin position="356"/>
        <end position="378"/>
    </location>
</feature>
<evidence type="ECO:0000259" key="9">
    <source>
        <dbReference type="Pfam" id="PF13962"/>
    </source>
</evidence>
<keyword evidence="4 8" id="KW-1133">Transmembrane helix</keyword>
<evidence type="ECO:0000256" key="6">
    <source>
        <dbReference type="ARBA" id="ARBA00023136"/>
    </source>
</evidence>
<feature type="transmembrane region" description="Helical" evidence="8">
    <location>
        <begin position="424"/>
        <end position="443"/>
    </location>
</feature>
<accession>A0A8K0GL35</accession>
<feature type="transmembrane region" description="Helical" evidence="8">
    <location>
        <begin position="385"/>
        <end position="404"/>
    </location>
</feature>
<evidence type="ECO:0000256" key="4">
    <source>
        <dbReference type="ARBA" id="ARBA00022989"/>
    </source>
</evidence>
<keyword evidence="2 8" id="KW-0812">Transmembrane</keyword>
<evidence type="ECO:0000313" key="10">
    <source>
        <dbReference type="EMBL" id="KAF3433212.1"/>
    </source>
</evidence>
<dbReference type="SMART" id="SM00248">
    <property type="entry name" value="ANK"/>
    <property type="match status" value="4"/>
</dbReference>
<evidence type="ECO:0000256" key="2">
    <source>
        <dbReference type="ARBA" id="ARBA00022692"/>
    </source>
</evidence>
<dbReference type="SUPFAM" id="SSF48403">
    <property type="entry name" value="Ankyrin repeat"/>
    <property type="match status" value="1"/>
</dbReference>
<dbReference type="PROSITE" id="PS50088">
    <property type="entry name" value="ANK_REPEAT"/>
    <property type="match status" value="2"/>
</dbReference>
<dbReference type="Proteomes" id="UP000796880">
    <property type="component" value="Unassembled WGS sequence"/>
</dbReference>
<evidence type="ECO:0000256" key="8">
    <source>
        <dbReference type="SAM" id="Phobius"/>
    </source>
</evidence>
<name>A0A8K0GL35_9ROSA</name>
<evidence type="ECO:0000256" key="5">
    <source>
        <dbReference type="ARBA" id="ARBA00023043"/>
    </source>
</evidence>
<feature type="repeat" description="ANK" evidence="7">
    <location>
        <begin position="104"/>
        <end position="126"/>
    </location>
</feature>
<reference evidence="10" key="1">
    <citation type="submission" date="2020-03" db="EMBL/GenBank/DDBJ databases">
        <title>A high-quality chromosome-level genome assembly of a woody plant with both climbing and erect habits, Rhamnella rubrinervis.</title>
        <authorList>
            <person name="Lu Z."/>
            <person name="Yang Y."/>
            <person name="Zhu X."/>
            <person name="Sun Y."/>
        </authorList>
    </citation>
    <scope>NUCLEOTIDE SEQUENCE</scope>
    <source>
        <strain evidence="10">BYM</strain>
        <tissue evidence="10">Leaf</tissue>
    </source>
</reference>
<dbReference type="PROSITE" id="PS50297">
    <property type="entry name" value="ANK_REP_REGION"/>
    <property type="match status" value="2"/>
</dbReference>
<evidence type="ECO:0000256" key="1">
    <source>
        <dbReference type="ARBA" id="ARBA00004141"/>
    </source>
</evidence>
<proteinExistence type="predicted"/>
<dbReference type="Pfam" id="PF12796">
    <property type="entry name" value="Ank_2"/>
    <property type="match status" value="1"/>
</dbReference>
<organism evidence="10 11">
    <name type="scientific">Rhamnella rubrinervis</name>
    <dbReference type="NCBI Taxonomy" id="2594499"/>
    <lineage>
        <taxon>Eukaryota</taxon>
        <taxon>Viridiplantae</taxon>
        <taxon>Streptophyta</taxon>
        <taxon>Embryophyta</taxon>
        <taxon>Tracheophyta</taxon>
        <taxon>Spermatophyta</taxon>
        <taxon>Magnoliopsida</taxon>
        <taxon>eudicotyledons</taxon>
        <taxon>Gunneridae</taxon>
        <taxon>Pentapetalae</taxon>
        <taxon>rosids</taxon>
        <taxon>fabids</taxon>
        <taxon>Rosales</taxon>
        <taxon>Rhamnaceae</taxon>
        <taxon>rhamnoid group</taxon>
        <taxon>Rhamneae</taxon>
        <taxon>Rhamnella</taxon>
    </lineage>
</organism>
<keyword evidence="5 7" id="KW-0040">ANK repeat</keyword>
<dbReference type="PANTHER" id="PTHR24186:SF56">
    <property type="entry name" value="PGG DOMAIN-CONTAINING PROTEIN"/>
    <property type="match status" value="1"/>
</dbReference>
<keyword evidence="3" id="KW-0677">Repeat</keyword>
<comment type="subcellular location">
    <subcellularLocation>
        <location evidence="1">Membrane</location>
        <topology evidence="1">Multi-pass membrane protein</topology>
    </subcellularLocation>
</comment>
<dbReference type="Gene3D" id="1.25.40.20">
    <property type="entry name" value="Ankyrin repeat-containing domain"/>
    <property type="match status" value="1"/>
</dbReference>
<dbReference type="InterPro" id="IPR036770">
    <property type="entry name" value="Ankyrin_rpt-contain_sf"/>
</dbReference>
<gene>
    <name evidence="10" type="ORF">FNV43_RR24314</name>
</gene>
<dbReference type="InterPro" id="IPR002110">
    <property type="entry name" value="Ankyrin_rpt"/>
</dbReference>
<sequence>MDTRLLEAAQTGNIQYLNQLLAENPYMLHTMALASEQIKPLDIASTAGHVEFVKEIIRLRPDLAREVNQDGFSPMHIASAIGNLEIVRELLKVEPKLSRLEGRNRWTPLHYAASRGKVDIIREMLSACPESIGDVNVQKESALHLAVKNSQFEEINFIVKWIREMKKEVILDMKDELGNSVVEWLIGNNIGASASIGVVVNAVNKSGLTALDVLLIFPSEAGDREIEEILKTAGARRARDINILTNNTTTVTPTPFERDNQIPTNFSSHDCDDDHGLVKYFKFKRGRDSPSDARTALLVIAVLVTTATFQASLNPPGGVWQDSSSTTTTTTALNGTQTPVHLAGRSILGSYSSVTYLFAMIFNTIGFSVSLYVISILIGNFPFQLEFQVCITALYVTYNTSITFMAPDNMKVALTAFSSALPPAVPLLASLFRALINTVIGLFTHLKHRLSLFCHTN</sequence>
<dbReference type="InterPro" id="IPR026961">
    <property type="entry name" value="PGG_dom"/>
</dbReference>
<evidence type="ECO:0000313" key="11">
    <source>
        <dbReference type="Proteomes" id="UP000796880"/>
    </source>
</evidence>
<evidence type="ECO:0000256" key="3">
    <source>
        <dbReference type="ARBA" id="ARBA00022737"/>
    </source>
</evidence>
<dbReference type="GO" id="GO:0005886">
    <property type="term" value="C:plasma membrane"/>
    <property type="evidence" value="ECO:0007669"/>
    <property type="project" value="TreeGrafter"/>
</dbReference>
<dbReference type="PANTHER" id="PTHR24186">
    <property type="entry name" value="PROTEIN PHOSPHATASE 1 REGULATORY SUBUNIT"/>
    <property type="match status" value="1"/>
</dbReference>
<keyword evidence="11" id="KW-1185">Reference proteome</keyword>